<sequence length="968" mass="108892">MQSASPLEGVAKEWEESEEIRAHMREHRCLLRKELWDEHVKIDVRHAEMNFPVLRVLVRRLRDEGGNVSMLTIPHIISENPGGTKNLPRKKDIKQEAKTMKKFLVLVKRKLQRQQLCRSYLFRRLLSMVFDPDEKDTFEPVCEDIEETGEDLEESEVEIEEEEEEENEDPETQEAADTQEDSEDKVELAEVEEETKVRPVSPDSQPLFDYEDSQVLESQLPETVPSQNALVEDEVIEIDETPSPEPLCDEKIPEKNASEEEETKQEKGWKEARIDALKEQIAKLKKAWTAKQARDSLKHEQASDKTALAYAEDDFDTQFDPMIEELANRYQAMMNIEEIPSAPTVLRRQQLALKTDDPEEEKGTEKNGKAEEGKDGGRGESCGGGEGGEEMPEKNHGQVQADATKHEDTIDEEASKDDMKNVKGIVCDKTEAKAEKAPVTLEDNKKDEAGGAAAKAQSMNKRARKSKKEETNEDKEVEVASSERPKDVKMNGKAASIESTKVEETKEPEKPMKRPEDVHEKKAEEEKSKTPAVEEVGLGKTGSGGETTNEAAPEGDTRKRKARKPNKPENGQETKTRRNNKADKEEIKDGNDDEPKVATGGREDIEDEGMESQPKATKPKGGKNKNLSKEAESGGSAQPLAERKLRKRLRQASSKEGPEEQEKMKASGNNEADDDAEIPEVKPKRQRSAVAATFARRACPKSVNGKMKWEALRRAFETYIKSELKAYSAYGFLEFFAGEAWVSKVMRWREVPTASFDIRFHEEGQEGKVSPAMDLLSDAGFGLALLTVLNAKMGSFLAVIGLVCRSFVTISSGTHKRTPWRPLGDERVAMVQEGNGLLSRVTLLIMVISAMGGCWLLEQPRTSLILYHPRTRHLWRLLPKVYSASWWMGLYNALTPKRHIAFSNATAVKLLDLGTMSREAMNKLSRHGRKSAKTYINKRGKKSICWDKAPTLHTDLSSKICSTDRQIL</sequence>
<gene>
    <name evidence="2" type="ORF">CCMP2556_LOCUS1263</name>
</gene>
<feature type="compositionally biased region" description="Basic and acidic residues" evidence="1">
    <location>
        <begin position="416"/>
        <end position="449"/>
    </location>
</feature>
<evidence type="ECO:0000256" key="1">
    <source>
        <dbReference type="SAM" id="MobiDB-lite"/>
    </source>
</evidence>
<name>A0ABP0HDV4_9DINO</name>
<reference evidence="2 3" key="1">
    <citation type="submission" date="2024-02" db="EMBL/GenBank/DDBJ databases">
        <authorList>
            <person name="Chen Y."/>
            <person name="Shah S."/>
            <person name="Dougan E. K."/>
            <person name="Thang M."/>
            <person name="Chan C."/>
        </authorList>
    </citation>
    <scope>NUCLEOTIDE SEQUENCE [LARGE SCALE GENOMIC DNA]</scope>
</reference>
<organism evidence="2 3">
    <name type="scientific">Durusdinium trenchii</name>
    <dbReference type="NCBI Taxonomy" id="1381693"/>
    <lineage>
        <taxon>Eukaryota</taxon>
        <taxon>Sar</taxon>
        <taxon>Alveolata</taxon>
        <taxon>Dinophyceae</taxon>
        <taxon>Suessiales</taxon>
        <taxon>Symbiodiniaceae</taxon>
        <taxon>Durusdinium</taxon>
    </lineage>
</organism>
<comment type="caution">
    <text evidence="2">The sequence shown here is derived from an EMBL/GenBank/DDBJ whole genome shotgun (WGS) entry which is preliminary data.</text>
</comment>
<feature type="region of interest" description="Disordered" evidence="1">
    <location>
        <begin position="239"/>
        <end position="271"/>
    </location>
</feature>
<evidence type="ECO:0000313" key="3">
    <source>
        <dbReference type="Proteomes" id="UP001642484"/>
    </source>
</evidence>
<feature type="compositionally biased region" description="Basic and acidic residues" evidence="1">
    <location>
        <begin position="500"/>
        <end position="529"/>
    </location>
</feature>
<feature type="compositionally biased region" description="Basic and acidic residues" evidence="1">
    <location>
        <begin position="656"/>
        <end position="665"/>
    </location>
</feature>
<feature type="compositionally biased region" description="Basic and acidic residues" evidence="1">
    <location>
        <begin position="248"/>
        <end position="271"/>
    </location>
</feature>
<protein>
    <submittedName>
        <fullName evidence="2">Uncharacterized protein</fullName>
    </submittedName>
</protein>
<accession>A0ABP0HDV4</accession>
<feature type="compositionally biased region" description="Basic and acidic residues" evidence="1">
    <location>
        <begin position="361"/>
        <end position="378"/>
    </location>
</feature>
<evidence type="ECO:0000313" key="2">
    <source>
        <dbReference type="EMBL" id="CAK8988405.1"/>
    </source>
</evidence>
<keyword evidence="3" id="KW-1185">Reference proteome</keyword>
<dbReference type="EMBL" id="CAXAMN010000425">
    <property type="protein sequence ID" value="CAK8988405.1"/>
    <property type="molecule type" value="Genomic_DNA"/>
</dbReference>
<feature type="region of interest" description="Disordered" evidence="1">
    <location>
        <begin position="147"/>
        <end position="208"/>
    </location>
</feature>
<feature type="compositionally biased region" description="Basic and acidic residues" evidence="1">
    <location>
        <begin position="477"/>
        <end position="490"/>
    </location>
</feature>
<dbReference type="Proteomes" id="UP001642484">
    <property type="component" value="Unassembled WGS sequence"/>
</dbReference>
<feature type="compositionally biased region" description="Basic and acidic residues" evidence="1">
    <location>
        <begin position="566"/>
        <end position="596"/>
    </location>
</feature>
<feature type="region of interest" description="Disordered" evidence="1">
    <location>
        <begin position="340"/>
        <end position="687"/>
    </location>
</feature>
<feature type="compositionally biased region" description="Acidic residues" evidence="1">
    <location>
        <begin position="147"/>
        <end position="193"/>
    </location>
</feature>
<proteinExistence type="predicted"/>